<name>A0A6N7PMJ9_9BACT</name>
<gene>
    <name evidence="3" type="ORF">GF068_06115</name>
</gene>
<keyword evidence="2" id="KW-0472">Membrane</keyword>
<evidence type="ECO:0000256" key="1">
    <source>
        <dbReference type="SAM" id="MobiDB-lite"/>
    </source>
</evidence>
<dbReference type="Gene3D" id="1.25.40.10">
    <property type="entry name" value="Tetratricopeptide repeat domain"/>
    <property type="match status" value="1"/>
</dbReference>
<evidence type="ECO:0000313" key="4">
    <source>
        <dbReference type="Proteomes" id="UP000440224"/>
    </source>
</evidence>
<dbReference type="EMBL" id="WJIE01000001">
    <property type="protein sequence ID" value="MRG91500.1"/>
    <property type="molecule type" value="Genomic_DNA"/>
</dbReference>
<dbReference type="SUPFAM" id="SSF48452">
    <property type="entry name" value="TPR-like"/>
    <property type="match status" value="1"/>
</dbReference>
<dbReference type="AlphaFoldDB" id="A0A6N7PMJ9"/>
<feature type="region of interest" description="Disordered" evidence="1">
    <location>
        <begin position="1"/>
        <end position="21"/>
    </location>
</feature>
<comment type="caution">
    <text evidence="3">The sequence shown here is derived from an EMBL/GenBank/DDBJ whole genome shotgun (WGS) entry which is preliminary data.</text>
</comment>
<reference evidence="3 4" key="1">
    <citation type="submission" date="2019-10" db="EMBL/GenBank/DDBJ databases">
        <title>A soil myxobacterium in the family Polyangiaceae.</title>
        <authorList>
            <person name="Li Y."/>
            <person name="Wang J."/>
        </authorList>
    </citation>
    <scope>NUCLEOTIDE SEQUENCE [LARGE SCALE GENOMIC DNA]</scope>
    <source>
        <strain evidence="3 4">DSM 14734</strain>
    </source>
</reference>
<keyword evidence="2" id="KW-0812">Transmembrane</keyword>
<proteinExistence type="predicted"/>
<sequence length="342" mass="36500">MSSASEPNPSPDGPMNLPLSKPKRAPHRTCLLVVFAALAWLTPSVSAGQDFATKSAARKLGEEAIVLFDKGQYAEALEKFNLADQLVPAPTLGLRAARSLVKLGRLVEASERYLAVTRMDLSGKAVTYLFRKAQADALKEREELLPLIPSLTIEVTGPVGAGITVYVDGEQIPLALLGQKRPIDPGPHELEVRRGETKVKKKVDLVVKQTEKVVLELPPLPKPKPPEPDPFWRTMAWVGIGVGAGGLVAFGVTGGLALSKEQELVTKCPNRACQPEFHADADFFDALRYATTAGLVVGVVGLGVGVPLLIAGPKQKQDEKKAAEITWTPVLGIGSAGLRGTF</sequence>
<evidence type="ECO:0000313" key="3">
    <source>
        <dbReference type="EMBL" id="MRG91500.1"/>
    </source>
</evidence>
<dbReference type="Proteomes" id="UP000440224">
    <property type="component" value="Unassembled WGS sequence"/>
</dbReference>
<protein>
    <recommendedName>
        <fullName evidence="5">PEGA domain-containing protein</fullName>
    </recommendedName>
</protein>
<accession>A0A6N7PMJ9</accession>
<organism evidence="3 4">
    <name type="scientific">Polyangium spumosum</name>
    <dbReference type="NCBI Taxonomy" id="889282"/>
    <lineage>
        <taxon>Bacteria</taxon>
        <taxon>Pseudomonadati</taxon>
        <taxon>Myxococcota</taxon>
        <taxon>Polyangia</taxon>
        <taxon>Polyangiales</taxon>
        <taxon>Polyangiaceae</taxon>
        <taxon>Polyangium</taxon>
    </lineage>
</organism>
<dbReference type="OrthoDB" id="5505423at2"/>
<dbReference type="RefSeq" id="WP_153818284.1">
    <property type="nucleotide sequence ID" value="NZ_WJIE01000001.1"/>
</dbReference>
<keyword evidence="4" id="KW-1185">Reference proteome</keyword>
<feature type="transmembrane region" description="Helical" evidence="2">
    <location>
        <begin position="289"/>
        <end position="311"/>
    </location>
</feature>
<keyword evidence="2" id="KW-1133">Transmembrane helix</keyword>
<dbReference type="InterPro" id="IPR011990">
    <property type="entry name" value="TPR-like_helical_dom_sf"/>
</dbReference>
<evidence type="ECO:0000256" key="2">
    <source>
        <dbReference type="SAM" id="Phobius"/>
    </source>
</evidence>
<evidence type="ECO:0008006" key="5">
    <source>
        <dbReference type="Google" id="ProtNLM"/>
    </source>
</evidence>